<dbReference type="FunFam" id="1.10.510.10:FF:000090">
    <property type="entry name" value="Dual specificity mitogen-activated protein kinase kinase 4"/>
    <property type="match status" value="1"/>
</dbReference>
<dbReference type="SUPFAM" id="SSF56112">
    <property type="entry name" value="Protein kinase-like (PK-like)"/>
    <property type="match status" value="1"/>
</dbReference>
<feature type="compositionally biased region" description="Low complexity" evidence="12">
    <location>
        <begin position="59"/>
        <end position="82"/>
    </location>
</feature>
<dbReference type="GO" id="GO:0005524">
    <property type="term" value="F:ATP binding"/>
    <property type="evidence" value="ECO:0007669"/>
    <property type="project" value="UniProtKB-UniRule"/>
</dbReference>
<dbReference type="AlphaFoldDB" id="A0A9R1TDF3"/>
<comment type="similarity">
    <text evidence="8">Belongs to the protein kinase superfamily. STE Ser/Thr protein kinase family. MAP kinase kinase subfamily.</text>
</comment>
<evidence type="ECO:0000256" key="3">
    <source>
        <dbReference type="ARBA" id="ARBA00022679"/>
    </source>
</evidence>
<feature type="binding site" evidence="10">
    <location>
        <position position="167"/>
    </location>
    <ligand>
        <name>ATP</name>
        <dbReference type="ChEBI" id="CHEBI:30616"/>
    </ligand>
</feature>
<dbReference type="InterPro" id="IPR008271">
    <property type="entry name" value="Ser/Thr_kinase_AS"/>
</dbReference>
<dbReference type="EC" id="2.7.12.2" evidence="9"/>
<feature type="compositionally biased region" description="Low complexity" evidence="12">
    <location>
        <begin position="1"/>
        <end position="15"/>
    </location>
</feature>
<keyword evidence="3" id="KW-0808">Transferase</keyword>
<dbReference type="GO" id="GO:0004713">
    <property type="term" value="F:protein tyrosine kinase activity"/>
    <property type="evidence" value="ECO:0007669"/>
    <property type="project" value="UniProtKB-KW"/>
</dbReference>
<evidence type="ECO:0000313" key="15">
    <source>
        <dbReference type="RefSeq" id="XP_011307101.1"/>
    </source>
</evidence>
<dbReference type="OrthoDB" id="10252354at2759"/>
<evidence type="ECO:0000256" key="2">
    <source>
        <dbReference type="ARBA" id="ARBA00022553"/>
    </source>
</evidence>
<reference evidence="15" key="1">
    <citation type="submission" date="2025-08" db="UniProtKB">
        <authorList>
            <consortium name="RefSeq"/>
        </authorList>
    </citation>
    <scope>IDENTIFICATION</scope>
    <source>
        <strain evidence="15">USDA-PBARC FA_bdor</strain>
        <tissue evidence="15">Whole organism</tissue>
    </source>
</reference>
<feature type="compositionally biased region" description="Polar residues" evidence="12">
    <location>
        <begin position="49"/>
        <end position="58"/>
    </location>
</feature>
<evidence type="ECO:0000256" key="7">
    <source>
        <dbReference type="ARBA" id="ARBA00023137"/>
    </source>
</evidence>
<evidence type="ECO:0000259" key="13">
    <source>
        <dbReference type="PROSITE" id="PS50011"/>
    </source>
</evidence>
<evidence type="ECO:0000256" key="4">
    <source>
        <dbReference type="ARBA" id="ARBA00022741"/>
    </source>
</evidence>
<feature type="compositionally biased region" description="Basic and acidic residues" evidence="12">
    <location>
        <begin position="25"/>
        <end position="42"/>
    </location>
</feature>
<feature type="domain" description="Protein kinase" evidence="13">
    <location>
        <begin position="138"/>
        <end position="403"/>
    </location>
</feature>
<keyword evidence="2" id="KW-0597">Phosphoprotein</keyword>
<dbReference type="GO" id="GO:0008545">
    <property type="term" value="F:JUN kinase kinase activity"/>
    <property type="evidence" value="ECO:0007669"/>
    <property type="project" value="TreeGrafter"/>
</dbReference>
<evidence type="ECO:0000256" key="11">
    <source>
        <dbReference type="RuleBase" id="RU000304"/>
    </source>
</evidence>
<dbReference type="RefSeq" id="XP_011307101.1">
    <property type="nucleotide sequence ID" value="XM_011308799.1"/>
</dbReference>
<dbReference type="PROSITE" id="PS00107">
    <property type="entry name" value="PROTEIN_KINASE_ATP"/>
    <property type="match status" value="1"/>
</dbReference>
<keyword evidence="4 10" id="KW-0547">Nucleotide-binding</keyword>
<organism evidence="14 15">
    <name type="scientific">Fopius arisanus</name>
    <dbReference type="NCBI Taxonomy" id="64838"/>
    <lineage>
        <taxon>Eukaryota</taxon>
        <taxon>Metazoa</taxon>
        <taxon>Ecdysozoa</taxon>
        <taxon>Arthropoda</taxon>
        <taxon>Hexapoda</taxon>
        <taxon>Insecta</taxon>
        <taxon>Pterygota</taxon>
        <taxon>Neoptera</taxon>
        <taxon>Endopterygota</taxon>
        <taxon>Hymenoptera</taxon>
        <taxon>Apocrita</taxon>
        <taxon>Ichneumonoidea</taxon>
        <taxon>Braconidae</taxon>
        <taxon>Opiinae</taxon>
        <taxon>Fopius</taxon>
    </lineage>
</organism>
<dbReference type="Gene3D" id="1.10.510.10">
    <property type="entry name" value="Transferase(Phosphotransferase) domain 1"/>
    <property type="match status" value="1"/>
</dbReference>
<dbReference type="Proteomes" id="UP000694866">
    <property type="component" value="Unplaced"/>
</dbReference>
<sequence>MAENSGNSSNQMNQGAGRMFNFQHLDFRSNNDIQKEQFADKKRQLKLSFPSQGASVSFGNSTNSSNSNSTGSSSTPPAARPILPLPLPKLPARPRTAPQPTHFPDKARDKLRMCQSMQSTGKLQLSPDTVYDFTSEDLQDVGEIGRGGFGTVNKMIHRISNTVMAVKRIRSTVDEREQNQLLMDLEVVMKSNECPCIVQFYGALFKEGDCWICMELMDTSLDKFYKFIYERLNKRIPECILGKITVATVKALNYLKEKLRIIHRDVKPSNILLDRRGNIKLCDFGISGQLVDSIARTRDAGCRPYMAPERIDPQRARGYDVRSDVWSLGITLMEVATGYFPYPKWNSVFEQLYQVVQGDPPRLSPNGNGNHFTPEFVNFVNTCLIKEENQRPKYNKLLEHPFIRRSEESQIDVAEYIGGILDNMANNGVTPFTTNQP</sequence>
<dbReference type="FunFam" id="3.30.200.20:FF:000126">
    <property type="entry name" value="Dual specificity mitogen-activated protein kinase kinase 4"/>
    <property type="match status" value="1"/>
</dbReference>
<keyword evidence="14" id="KW-1185">Reference proteome</keyword>
<evidence type="ECO:0000313" key="14">
    <source>
        <dbReference type="Proteomes" id="UP000694866"/>
    </source>
</evidence>
<evidence type="ECO:0000256" key="1">
    <source>
        <dbReference type="ARBA" id="ARBA00022527"/>
    </source>
</evidence>
<dbReference type="PANTHER" id="PTHR48013">
    <property type="entry name" value="DUAL SPECIFICITY MITOGEN-ACTIVATED PROTEIN KINASE KINASE 5-RELATED"/>
    <property type="match status" value="1"/>
</dbReference>
<name>A0A9R1TDF3_9HYME</name>
<evidence type="ECO:0000256" key="9">
    <source>
        <dbReference type="ARBA" id="ARBA00038999"/>
    </source>
</evidence>
<keyword evidence="5 15" id="KW-0418">Kinase</keyword>
<keyword evidence="6 10" id="KW-0067">ATP-binding</keyword>
<evidence type="ECO:0000256" key="8">
    <source>
        <dbReference type="ARBA" id="ARBA00038035"/>
    </source>
</evidence>
<dbReference type="SMART" id="SM00220">
    <property type="entry name" value="S_TKc"/>
    <property type="match status" value="1"/>
</dbReference>
<dbReference type="PROSITE" id="PS50011">
    <property type="entry name" value="PROTEIN_KINASE_DOM"/>
    <property type="match status" value="1"/>
</dbReference>
<dbReference type="KEGG" id="fas:105268902"/>
<dbReference type="GO" id="GO:0005829">
    <property type="term" value="C:cytosol"/>
    <property type="evidence" value="ECO:0007669"/>
    <property type="project" value="UniProtKB-ARBA"/>
</dbReference>
<protein>
    <recommendedName>
        <fullName evidence="9">mitogen-activated protein kinase kinase</fullName>
        <ecNumber evidence="9">2.7.12.2</ecNumber>
    </recommendedName>
</protein>
<dbReference type="CDD" id="cd06616">
    <property type="entry name" value="PKc_MKK4"/>
    <property type="match status" value="1"/>
</dbReference>
<dbReference type="InterPro" id="IPR017441">
    <property type="entry name" value="Protein_kinase_ATP_BS"/>
</dbReference>
<proteinExistence type="inferred from homology"/>
<dbReference type="GO" id="GO:0033554">
    <property type="term" value="P:cellular response to stress"/>
    <property type="evidence" value="ECO:0007669"/>
    <property type="project" value="UniProtKB-ARBA"/>
</dbReference>
<keyword evidence="1 11" id="KW-0723">Serine/threonine-protein kinase</keyword>
<dbReference type="PANTHER" id="PTHR48013:SF15">
    <property type="entry name" value="DUAL SPECIFICITY MITOGEN-ACTIVATED PROTEIN KINASE KINASE 4"/>
    <property type="match status" value="1"/>
</dbReference>
<evidence type="ECO:0000256" key="10">
    <source>
        <dbReference type="PROSITE-ProRule" id="PRU10141"/>
    </source>
</evidence>
<gene>
    <name evidence="15" type="primary">LOC105268902</name>
</gene>
<dbReference type="GO" id="GO:0004674">
    <property type="term" value="F:protein serine/threonine kinase activity"/>
    <property type="evidence" value="ECO:0007669"/>
    <property type="project" value="UniProtKB-KW"/>
</dbReference>
<dbReference type="PROSITE" id="PS00108">
    <property type="entry name" value="PROTEIN_KINASE_ST"/>
    <property type="match status" value="1"/>
</dbReference>
<evidence type="ECO:0000256" key="5">
    <source>
        <dbReference type="ARBA" id="ARBA00022777"/>
    </source>
</evidence>
<dbReference type="Pfam" id="PF00069">
    <property type="entry name" value="Pkinase"/>
    <property type="match status" value="1"/>
</dbReference>
<feature type="region of interest" description="Disordered" evidence="12">
    <location>
        <begin position="1"/>
        <end position="105"/>
    </location>
</feature>
<accession>A0A9R1TDF3</accession>
<dbReference type="GeneID" id="105268902"/>
<dbReference type="InterPro" id="IPR011009">
    <property type="entry name" value="Kinase-like_dom_sf"/>
</dbReference>
<evidence type="ECO:0000256" key="6">
    <source>
        <dbReference type="ARBA" id="ARBA00022840"/>
    </source>
</evidence>
<dbReference type="Gene3D" id="3.30.200.20">
    <property type="entry name" value="Phosphorylase Kinase, domain 1"/>
    <property type="match status" value="1"/>
</dbReference>
<keyword evidence="7" id="KW-0829">Tyrosine-protein kinase</keyword>
<dbReference type="InterPro" id="IPR000719">
    <property type="entry name" value="Prot_kinase_dom"/>
</dbReference>
<evidence type="ECO:0000256" key="12">
    <source>
        <dbReference type="SAM" id="MobiDB-lite"/>
    </source>
</evidence>